<reference evidence="2 4" key="2">
    <citation type="submission" date="2022-12" db="EMBL/GenBank/DDBJ databases">
        <authorList>
            <person name="Ruckert C."/>
            <person name="Busche T."/>
            <person name="Kalinowski J."/>
            <person name="Wittmann C."/>
        </authorList>
    </citation>
    <scope>NUCLEOTIDE SEQUENCE [LARGE SCALE GENOMIC DNA]</scope>
    <source>
        <strain evidence="2 4">DSM 40276</strain>
    </source>
</reference>
<dbReference type="InterPro" id="IPR007061">
    <property type="entry name" value="MST-like"/>
</dbReference>
<keyword evidence="4" id="KW-1185">Reference proteome</keyword>
<name>A0A640TNC0_STRNI</name>
<dbReference type="Proteomes" id="UP001210169">
    <property type="component" value="Chromosome"/>
</dbReference>
<dbReference type="Pfam" id="PF04978">
    <property type="entry name" value="MST"/>
    <property type="match status" value="1"/>
</dbReference>
<organism evidence="1 3">
    <name type="scientific">Streptomyces nigrescens</name>
    <dbReference type="NCBI Taxonomy" id="1920"/>
    <lineage>
        <taxon>Bacteria</taxon>
        <taxon>Bacillati</taxon>
        <taxon>Actinomycetota</taxon>
        <taxon>Actinomycetes</taxon>
        <taxon>Kitasatosporales</taxon>
        <taxon>Streptomycetaceae</taxon>
        <taxon>Streptomyces</taxon>
    </lineage>
</organism>
<gene>
    <name evidence="1" type="ORF">Sliba_59060</name>
    <name evidence="2" type="ORF">STRNI_006881</name>
</gene>
<reference evidence="1 3" key="1">
    <citation type="submission" date="2019-12" db="EMBL/GenBank/DDBJ databases">
        <title>Whole genome shotgun sequence of Streptomyces libani subsp. libani NBRC 13452.</title>
        <authorList>
            <person name="Ichikawa N."/>
            <person name="Kimura A."/>
            <person name="Kitahashi Y."/>
            <person name="Komaki H."/>
            <person name="Tamura T."/>
        </authorList>
    </citation>
    <scope>NUCLEOTIDE SEQUENCE [LARGE SCALE GENOMIC DNA]</scope>
    <source>
        <strain evidence="1 3">NBRC 13452</strain>
    </source>
</reference>
<dbReference type="EMBL" id="BLIP01000002">
    <property type="protein sequence ID" value="GFE25453.1"/>
    <property type="molecule type" value="Genomic_DNA"/>
</dbReference>
<dbReference type="InterPro" id="IPR034660">
    <property type="entry name" value="DinB/YfiT-like"/>
</dbReference>
<evidence type="ECO:0000313" key="2">
    <source>
        <dbReference type="EMBL" id="WAU08196.1"/>
    </source>
</evidence>
<dbReference type="Proteomes" id="UP000429552">
    <property type="component" value="Unassembled WGS sequence"/>
</dbReference>
<dbReference type="RefSeq" id="WP_018093691.1">
    <property type="nucleotide sequence ID" value="NZ_BLIP01000002.1"/>
</dbReference>
<dbReference type="AlphaFoldDB" id="A0A640TNC0"/>
<dbReference type="EMBL" id="CP114203">
    <property type="protein sequence ID" value="WAU08196.1"/>
    <property type="molecule type" value="Genomic_DNA"/>
</dbReference>
<proteinExistence type="predicted"/>
<dbReference type="GeneID" id="301336025"/>
<protein>
    <submittedName>
        <fullName evidence="2">DinB family protein</fullName>
    </submittedName>
    <submittedName>
        <fullName evidence="1">Mini-circle uncharacterized 19.1 kDa protein</fullName>
    </submittedName>
</protein>
<dbReference type="SUPFAM" id="SSF109854">
    <property type="entry name" value="DinB/YfiT-like putative metalloenzymes"/>
    <property type="match status" value="1"/>
</dbReference>
<accession>A0A640TNC0</accession>
<evidence type="ECO:0000313" key="1">
    <source>
        <dbReference type="EMBL" id="GFE25453.1"/>
    </source>
</evidence>
<sequence>MTWIAPPIERRELPTVAGEREMLQGWLDFHRDTLLAKCTGLTADQLIQASSAPSTLTLLGLVRHMTDVERTWFRKRFLGERVGDHYFTEASPDADFDDLDPAAAEEHFAAFRAEIDACDKAVADSGLDETFRTSRGRTLSLRWIYVHMIEEYARHNGHADLLREQIDGTTGA</sequence>
<evidence type="ECO:0000313" key="3">
    <source>
        <dbReference type="Proteomes" id="UP000429552"/>
    </source>
</evidence>
<dbReference type="Gene3D" id="1.20.120.450">
    <property type="entry name" value="dinb family like domain"/>
    <property type="match status" value="1"/>
</dbReference>
<evidence type="ECO:0000313" key="4">
    <source>
        <dbReference type="Proteomes" id="UP001210169"/>
    </source>
</evidence>